<sequence length="46" mass="5587">MTEEKNEKGICKICRKWALGCELNGDYRRDCKKNDHKHFEPKKQDY</sequence>
<reference evidence="1" key="1">
    <citation type="journal article" date="2014" name="Front. Microbiol.">
        <title>High frequency of phylogenetically diverse reductive dehalogenase-homologous genes in deep subseafloor sedimentary metagenomes.</title>
        <authorList>
            <person name="Kawai M."/>
            <person name="Futagami T."/>
            <person name="Toyoda A."/>
            <person name="Takaki Y."/>
            <person name="Nishi S."/>
            <person name="Hori S."/>
            <person name="Arai W."/>
            <person name="Tsubouchi T."/>
            <person name="Morono Y."/>
            <person name="Uchiyama I."/>
            <person name="Ito T."/>
            <person name="Fujiyama A."/>
            <person name="Inagaki F."/>
            <person name="Takami H."/>
        </authorList>
    </citation>
    <scope>NUCLEOTIDE SEQUENCE</scope>
    <source>
        <strain evidence="1">Expedition CK06-06</strain>
    </source>
</reference>
<organism evidence="1">
    <name type="scientific">marine sediment metagenome</name>
    <dbReference type="NCBI Taxonomy" id="412755"/>
    <lineage>
        <taxon>unclassified sequences</taxon>
        <taxon>metagenomes</taxon>
        <taxon>ecological metagenomes</taxon>
    </lineage>
</organism>
<name>X1GA44_9ZZZZ</name>
<accession>X1GA44</accession>
<comment type="caution">
    <text evidence="1">The sequence shown here is derived from an EMBL/GenBank/DDBJ whole genome shotgun (WGS) entry which is preliminary data.</text>
</comment>
<dbReference type="AlphaFoldDB" id="X1GA44"/>
<dbReference type="EMBL" id="BARU01011141">
    <property type="protein sequence ID" value="GAH41685.1"/>
    <property type="molecule type" value="Genomic_DNA"/>
</dbReference>
<proteinExistence type="predicted"/>
<evidence type="ECO:0000313" key="1">
    <source>
        <dbReference type="EMBL" id="GAH41685.1"/>
    </source>
</evidence>
<gene>
    <name evidence="1" type="ORF">S03H2_21005</name>
</gene>
<protein>
    <submittedName>
        <fullName evidence="1">Uncharacterized protein</fullName>
    </submittedName>
</protein>